<dbReference type="AlphaFoldDB" id="A0AA41K5K0"/>
<comment type="caution">
    <text evidence="1">The sequence shown here is derived from an EMBL/GenBank/DDBJ whole genome shotgun (WGS) entry which is preliminary data.</text>
</comment>
<dbReference type="Proteomes" id="UP000708338">
    <property type="component" value="Unassembled WGS sequence"/>
</dbReference>
<gene>
    <name evidence="1" type="ORF">GPL26_07950</name>
</gene>
<reference evidence="1" key="1">
    <citation type="journal article" date="2021" name="Gut Microbes">
        <title>A synthetic consortium of 100 gut commensals modulates the composition and function in a colon model of the microbiome of elderly subjects.</title>
        <authorList>
            <person name="Perez M."/>
            <person name="Ntemiri A."/>
            <person name="Tan H."/>
            <person name="Harris H.M.B."/>
            <person name="Roager H.M."/>
            <person name="Ribiere C."/>
            <person name="O'Toole P.W."/>
        </authorList>
    </citation>
    <scope>NUCLEOTIDE SEQUENCE</scope>
    <source>
        <strain evidence="1">MCC335</strain>
    </source>
</reference>
<sequence length="50" mass="5912">MAAKKERKKPVVEIEFTPGYEQRFTRAILKIYEKREREAMEAERKAQGIG</sequence>
<evidence type="ECO:0000313" key="2">
    <source>
        <dbReference type="Proteomes" id="UP000708338"/>
    </source>
</evidence>
<proteinExistence type="predicted"/>
<protein>
    <submittedName>
        <fullName evidence="1">Uncharacterized protein</fullName>
    </submittedName>
</protein>
<dbReference type="RefSeq" id="WP_215630038.1">
    <property type="nucleotide sequence ID" value="NZ_JAWQDS010000001.1"/>
</dbReference>
<name>A0AA41K5K0_9FIRM</name>
<dbReference type="EMBL" id="WQPS01000007">
    <property type="protein sequence ID" value="MBT9809577.1"/>
    <property type="molecule type" value="Genomic_DNA"/>
</dbReference>
<evidence type="ECO:0000313" key="1">
    <source>
        <dbReference type="EMBL" id="MBT9809577.1"/>
    </source>
</evidence>
<organism evidence="1 2">
    <name type="scientific">Enterocloster citroniae</name>
    <dbReference type="NCBI Taxonomy" id="358743"/>
    <lineage>
        <taxon>Bacteria</taxon>
        <taxon>Bacillati</taxon>
        <taxon>Bacillota</taxon>
        <taxon>Clostridia</taxon>
        <taxon>Lachnospirales</taxon>
        <taxon>Lachnospiraceae</taxon>
        <taxon>Enterocloster</taxon>
    </lineage>
</organism>
<accession>A0AA41K5K0</accession>